<gene>
    <name evidence="1" type="ORF">ACETWP_02480</name>
</gene>
<name>A0ABV4UIT1_9MICC</name>
<dbReference type="Proteomes" id="UP001575652">
    <property type="component" value="Unassembled WGS sequence"/>
</dbReference>
<dbReference type="SUPFAM" id="SSF53474">
    <property type="entry name" value="alpha/beta-Hydrolases"/>
    <property type="match status" value="1"/>
</dbReference>
<organism evidence="1 2">
    <name type="scientific">Arthrobacter halodurans</name>
    <dbReference type="NCBI Taxonomy" id="516699"/>
    <lineage>
        <taxon>Bacteria</taxon>
        <taxon>Bacillati</taxon>
        <taxon>Actinomycetota</taxon>
        <taxon>Actinomycetes</taxon>
        <taxon>Micrococcales</taxon>
        <taxon>Micrococcaceae</taxon>
        <taxon>Arthrobacter</taxon>
    </lineage>
</organism>
<dbReference type="InterPro" id="IPR029058">
    <property type="entry name" value="AB_hydrolase_fold"/>
</dbReference>
<evidence type="ECO:0000313" key="1">
    <source>
        <dbReference type="EMBL" id="MFB0833442.1"/>
    </source>
</evidence>
<dbReference type="EMBL" id="JBHDLJ010000002">
    <property type="protein sequence ID" value="MFB0833442.1"/>
    <property type="molecule type" value="Genomic_DNA"/>
</dbReference>
<dbReference type="RefSeq" id="WP_373970613.1">
    <property type="nucleotide sequence ID" value="NZ_JBHDLJ010000002.1"/>
</dbReference>
<accession>A0ABV4UIT1</accession>
<protein>
    <submittedName>
        <fullName evidence="1">Esterase/lipase family protein</fullName>
    </submittedName>
</protein>
<proteinExistence type="predicted"/>
<reference evidence="1 2" key="1">
    <citation type="submission" date="2024-09" db="EMBL/GenBank/DDBJ databases">
        <authorList>
            <person name="Salinas-Garcia M.A."/>
            <person name="Prieme A."/>
        </authorList>
    </citation>
    <scope>NUCLEOTIDE SEQUENCE [LARGE SCALE GENOMIC DNA]</scope>
    <source>
        <strain evidence="1 2">DSM 21081</strain>
    </source>
</reference>
<evidence type="ECO:0000313" key="2">
    <source>
        <dbReference type="Proteomes" id="UP001575652"/>
    </source>
</evidence>
<sequence>MIHPVELLRRGRAWCLDYLYVAHWQVHAFLFPAAHHHFLAGTKPGAAPVVLIPGVYETWQFLRPIAERLHNSGHPVHVIEGLGHNQGTVPAMARVMARYLEENDLRGVVIVAHSKGGLIGKYVMSASDRAWRVSRMTAINTPFSGSFFARFAPLRSVRDFSPGDAELLKLARNPKANHRIVSLYSVFDPHIPGGSYLEGAVNIELPTMGHFRPVGDPRLLATVERWVAGTS</sequence>
<dbReference type="Gene3D" id="3.40.50.1820">
    <property type="entry name" value="alpha/beta hydrolase"/>
    <property type="match status" value="1"/>
</dbReference>
<comment type="caution">
    <text evidence="1">The sequence shown here is derived from an EMBL/GenBank/DDBJ whole genome shotgun (WGS) entry which is preliminary data.</text>
</comment>
<keyword evidence="2" id="KW-1185">Reference proteome</keyword>